<feature type="transmembrane region" description="Helical" evidence="6">
    <location>
        <begin position="333"/>
        <end position="358"/>
    </location>
</feature>
<dbReference type="GO" id="GO:0022857">
    <property type="term" value="F:transmembrane transporter activity"/>
    <property type="evidence" value="ECO:0007669"/>
    <property type="project" value="InterPro"/>
</dbReference>
<dbReference type="SUPFAM" id="SSF103473">
    <property type="entry name" value="MFS general substrate transporter"/>
    <property type="match status" value="1"/>
</dbReference>
<dbReference type="InterPro" id="IPR036259">
    <property type="entry name" value="MFS_trans_sf"/>
</dbReference>
<feature type="transmembrane region" description="Helical" evidence="6">
    <location>
        <begin position="370"/>
        <end position="395"/>
    </location>
</feature>
<dbReference type="GO" id="GO:0016020">
    <property type="term" value="C:membrane"/>
    <property type="evidence" value="ECO:0007669"/>
    <property type="project" value="UniProtKB-SubCell"/>
</dbReference>
<feature type="transmembrane region" description="Helical" evidence="6">
    <location>
        <begin position="90"/>
        <end position="107"/>
    </location>
</feature>
<feature type="transmembrane region" description="Helical" evidence="6">
    <location>
        <begin position="53"/>
        <end position="69"/>
    </location>
</feature>
<evidence type="ECO:0000313" key="7">
    <source>
        <dbReference type="EMBL" id="TLX63440.1"/>
    </source>
</evidence>
<organism evidence="7 8">
    <name type="scientific">Stutzerimonas nosocomialis</name>
    <dbReference type="NCBI Taxonomy" id="1056496"/>
    <lineage>
        <taxon>Bacteria</taxon>
        <taxon>Pseudomonadati</taxon>
        <taxon>Pseudomonadota</taxon>
        <taxon>Gammaproteobacteria</taxon>
        <taxon>Pseudomonadales</taxon>
        <taxon>Pseudomonadaceae</taxon>
        <taxon>Stutzerimonas</taxon>
    </lineage>
</organism>
<keyword evidence="4 6" id="KW-1133">Transmembrane helix</keyword>
<dbReference type="Proteomes" id="UP000306753">
    <property type="component" value="Unassembled WGS sequence"/>
</dbReference>
<dbReference type="RefSeq" id="WP_138409526.1">
    <property type="nucleotide sequence ID" value="NZ_QLAE01000029.1"/>
</dbReference>
<keyword evidence="8" id="KW-1185">Reference proteome</keyword>
<dbReference type="InterPro" id="IPR011701">
    <property type="entry name" value="MFS"/>
</dbReference>
<dbReference type="PANTHER" id="PTHR12778:SF10">
    <property type="entry name" value="MAJOR FACILITATOR SUPERFAMILY DOMAIN-CONTAINING PROTEIN 3"/>
    <property type="match status" value="1"/>
</dbReference>
<keyword evidence="5 6" id="KW-0472">Membrane</keyword>
<feature type="transmembrane region" description="Helical" evidence="6">
    <location>
        <begin position="498"/>
        <end position="516"/>
    </location>
</feature>
<dbReference type="Pfam" id="PF07690">
    <property type="entry name" value="MFS_1"/>
    <property type="match status" value="1"/>
</dbReference>
<keyword evidence="3 6" id="KW-0812">Transmembrane</keyword>
<dbReference type="FunFam" id="1.20.1250.20:FF:000072">
    <property type="entry name" value="Muropeptide transporter AmpG"/>
    <property type="match status" value="1"/>
</dbReference>
<feature type="transmembrane region" description="Helical" evidence="6">
    <location>
        <begin position="528"/>
        <end position="547"/>
    </location>
</feature>
<dbReference type="NCBIfam" id="TIGR00901">
    <property type="entry name" value="2A0125"/>
    <property type="match status" value="1"/>
</dbReference>
<dbReference type="EMBL" id="QLAG01000012">
    <property type="protein sequence ID" value="TLX63440.1"/>
    <property type="molecule type" value="Genomic_DNA"/>
</dbReference>
<evidence type="ECO:0000256" key="2">
    <source>
        <dbReference type="ARBA" id="ARBA00022448"/>
    </source>
</evidence>
<dbReference type="AlphaFoldDB" id="A0A5R9QEP9"/>
<feature type="transmembrane region" description="Helical" evidence="6">
    <location>
        <begin position="407"/>
        <end position="428"/>
    </location>
</feature>
<evidence type="ECO:0000313" key="8">
    <source>
        <dbReference type="Proteomes" id="UP000306753"/>
    </source>
</evidence>
<feature type="transmembrane region" description="Helical" evidence="6">
    <location>
        <begin position="300"/>
        <end position="321"/>
    </location>
</feature>
<name>A0A5R9QEP9_9GAMM</name>
<proteinExistence type="predicted"/>
<evidence type="ECO:0000256" key="1">
    <source>
        <dbReference type="ARBA" id="ARBA00004141"/>
    </source>
</evidence>
<evidence type="ECO:0000256" key="6">
    <source>
        <dbReference type="SAM" id="Phobius"/>
    </source>
</evidence>
<feature type="transmembrane region" description="Helical" evidence="6">
    <location>
        <begin position="113"/>
        <end position="138"/>
    </location>
</feature>
<comment type="caution">
    <text evidence="7">The sequence shown here is derived from an EMBL/GenBank/DDBJ whole genome shotgun (WGS) entry which is preliminary data.</text>
</comment>
<evidence type="ECO:0000256" key="4">
    <source>
        <dbReference type="ARBA" id="ARBA00022989"/>
    </source>
</evidence>
<reference evidence="7 8" key="1">
    <citation type="journal article" date="2017" name="Eur. J. Clin. Microbiol. Infect. Dis.">
        <title>Uncommonly isolated clinical Pseudomonas: identification and phylogenetic assignation.</title>
        <authorList>
            <person name="Mulet M."/>
            <person name="Gomila M."/>
            <person name="Ramirez A."/>
            <person name="Cardew S."/>
            <person name="Moore E.R."/>
            <person name="Lalucat J."/>
            <person name="Garcia-Valdes E."/>
        </authorList>
    </citation>
    <scope>NUCLEOTIDE SEQUENCE [LARGE SCALE GENOMIC DNA]</scope>
    <source>
        <strain evidence="7 8">SD129</strain>
    </source>
</reference>
<feature type="transmembrane region" description="Helical" evidence="6">
    <location>
        <begin position="190"/>
        <end position="211"/>
    </location>
</feature>
<gene>
    <name evidence="7" type="ORF">DN820_11595</name>
</gene>
<sequence>MSRESWRDALAAYASPASLALLLLGFAAGLPAVLVFSTLSVWLREAGVSRETIGFASWISLAYAFKWVWSPMLDQWRLPWIGSLGRRRSWLVLSQLVIAIGLIGMALCNPQTHLTLLIALAVAVAFASATQDIAIDAYRLEIAEDKLQATLAATYMTGYRIAMLLASAGALFLAEWLGSSRVDYQQGAWTVTYIVFALLIIPGLITSLVIREPDVGQPLPSSPSRHSFNHQLAAVGLLLVLLISVPAMINALIAQAWPRATLYALFIIGTLSPVGLTLLVPVRQMLAQAKARQRPTHFDFVHQAVSVILLIILLVATGGMFKSYFGGYWPRGTMYLLICMGCLSGPGRILMGPVLTPITDFILRYRWQALLLLGLIATYRMSDTVMGVMANVFYIDQGFTKDQIASVSKLFGLVMTLLGAAFGGLLIVRFSILPILFIGGLASAATNLMFVVLAGMGANLQMLVITISCDNFSAGLASTAFVAYLSSLTNLKFSATQYALLSSLMMLLPRLIGGYSGVMVETLGYSDFFLVTALLGVPTLILIAWQWKRSRLGAEPNGADPASERV</sequence>
<dbReference type="Gene3D" id="1.20.1250.20">
    <property type="entry name" value="MFS general substrate transporter like domains"/>
    <property type="match status" value="2"/>
</dbReference>
<feature type="transmembrane region" description="Helical" evidence="6">
    <location>
        <begin position="232"/>
        <end position="254"/>
    </location>
</feature>
<dbReference type="InterPro" id="IPR004752">
    <property type="entry name" value="AmpG_permease/AT-1"/>
</dbReference>
<keyword evidence="2" id="KW-0813">Transport</keyword>
<feature type="transmembrane region" description="Helical" evidence="6">
    <location>
        <begin position="462"/>
        <end position="486"/>
    </location>
</feature>
<comment type="subcellular location">
    <subcellularLocation>
        <location evidence="1">Membrane</location>
        <topology evidence="1">Multi-pass membrane protein</topology>
    </subcellularLocation>
</comment>
<feature type="transmembrane region" description="Helical" evidence="6">
    <location>
        <begin position="260"/>
        <end position="280"/>
    </location>
</feature>
<evidence type="ECO:0000256" key="5">
    <source>
        <dbReference type="ARBA" id="ARBA00023136"/>
    </source>
</evidence>
<feature type="transmembrane region" description="Helical" evidence="6">
    <location>
        <begin position="435"/>
        <end position="456"/>
    </location>
</feature>
<dbReference type="OrthoDB" id="9787815at2"/>
<feature type="transmembrane region" description="Helical" evidence="6">
    <location>
        <begin position="159"/>
        <end position="178"/>
    </location>
</feature>
<protein>
    <submittedName>
        <fullName evidence="7">AmpG family muropeptide MFS transporter</fullName>
    </submittedName>
</protein>
<evidence type="ECO:0000256" key="3">
    <source>
        <dbReference type="ARBA" id="ARBA00022692"/>
    </source>
</evidence>
<accession>A0A5R9QEP9</accession>
<dbReference type="PANTHER" id="PTHR12778">
    <property type="entry name" value="SOLUTE CARRIER FAMILY 33 ACETYL-COA TRANSPORTER -RELATED"/>
    <property type="match status" value="1"/>
</dbReference>